<protein>
    <submittedName>
        <fullName evidence="1">Uncharacterized protein</fullName>
    </submittedName>
</protein>
<dbReference type="KEGG" id="scoe:CP976_07335"/>
<dbReference type="RefSeq" id="WP_150479597.1">
    <property type="nucleotide sequence ID" value="NZ_BMTB01000010.1"/>
</dbReference>
<dbReference type="AlphaFoldDB" id="A0A5J6I4F3"/>
<dbReference type="EMBL" id="CP023694">
    <property type="protein sequence ID" value="QEV23977.1"/>
    <property type="molecule type" value="Genomic_DNA"/>
</dbReference>
<accession>A0A5J6I4F3</accession>
<reference evidence="1 2" key="1">
    <citation type="submission" date="2017-09" db="EMBL/GenBank/DDBJ databases">
        <authorList>
            <person name="Lee N."/>
            <person name="Cho B.-K."/>
        </authorList>
    </citation>
    <scope>NUCLEOTIDE SEQUENCE [LARGE SCALE GENOMIC DNA]</scope>
    <source>
        <strain evidence="1 2">ATCC 13740</strain>
    </source>
</reference>
<sequence length="69" mass="7291">MSADLARLTAAQAKADAVVRQVGELPGAGPLLRVSVTDVETGQRLATCFVNYEPEPTPLRLVREGGGDR</sequence>
<gene>
    <name evidence="1" type="ORF">CP976_07335</name>
</gene>
<evidence type="ECO:0000313" key="1">
    <source>
        <dbReference type="EMBL" id="QEV23977.1"/>
    </source>
</evidence>
<evidence type="ECO:0000313" key="2">
    <source>
        <dbReference type="Proteomes" id="UP000326598"/>
    </source>
</evidence>
<dbReference type="Proteomes" id="UP000326598">
    <property type="component" value="Chromosome"/>
</dbReference>
<dbReference type="GeneID" id="91415896"/>
<organism evidence="1 2">
    <name type="scientific">Streptomyces coeruleorubidus</name>
    <dbReference type="NCBI Taxonomy" id="116188"/>
    <lineage>
        <taxon>Bacteria</taxon>
        <taxon>Bacillati</taxon>
        <taxon>Actinomycetota</taxon>
        <taxon>Actinomycetes</taxon>
        <taxon>Kitasatosporales</taxon>
        <taxon>Streptomycetaceae</taxon>
        <taxon>Streptomyces</taxon>
    </lineage>
</organism>
<name>A0A5J6I4F3_STRC4</name>
<proteinExistence type="predicted"/>